<comment type="caution">
    <text evidence="2">The sequence shown here is derived from an EMBL/GenBank/DDBJ whole genome shotgun (WGS) entry which is preliminary data.</text>
</comment>
<protein>
    <submittedName>
        <fullName evidence="2">AraC-like DNA-binding protein</fullName>
    </submittedName>
</protein>
<dbReference type="Gene3D" id="1.10.10.60">
    <property type="entry name" value="Homeodomain-like"/>
    <property type="match status" value="1"/>
</dbReference>
<sequence>MRPSIYSDTEMQSFVRDLQSGRPIDEICRVTGLSPRTLYRWQQRFGGLKPFGVQALRRLQQENRRLRAEVARRSAAVAEDGDRSRQPILRSDVGMASSPDGIVSRPTVNGRYASLRIR</sequence>
<evidence type="ECO:0000313" key="3">
    <source>
        <dbReference type="Proteomes" id="UP001237448"/>
    </source>
</evidence>
<dbReference type="EMBL" id="JAUSVK010000001">
    <property type="protein sequence ID" value="MDQ0391096.1"/>
    <property type="molecule type" value="Genomic_DNA"/>
</dbReference>
<proteinExistence type="predicted"/>
<organism evidence="2 3">
    <name type="scientific">Labrys monachus</name>
    <dbReference type="NCBI Taxonomy" id="217067"/>
    <lineage>
        <taxon>Bacteria</taxon>
        <taxon>Pseudomonadati</taxon>
        <taxon>Pseudomonadota</taxon>
        <taxon>Alphaproteobacteria</taxon>
        <taxon>Hyphomicrobiales</taxon>
        <taxon>Xanthobacteraceae</taxon>
        <taxon>Labrys</taxon>
    </lineage>
</organism>
<dbReference type="Proteomes" id="UP001237448">
    <property type="component" value="Unassembled WGS sequence"/>
</dbReference>
<accession>A0ABU0F9J7</accession>
<dbReference type="SUPFAM" id="SSF46689">
    <property type="entry name" value="Homeodomain-like"/>
    <property type="match status" value="1"/>
</dbReference>
<dbReference type="InterPro" id="IPR002514">
    <property type="entry name" value="Transposase_8"/>
</dbReference>
<feature type="region of interest" description="Disordered" evidence="1">
    <location>
        <begin position="77"/>
        <end position="105"/>
    </location>
</feature>
<gene>
    <name evidence="2" type="ORF">J3R73_000888</name>
</gene>
<keyword evidence="3" id="KW-1185">Reference proteome</keyword>
<dbReference type="RefSeq" id="WP_307422875.1">
    <property type="nucleotide sequence ID" value="NZ_JAUSVK010000001.1"/>
</dbReference>
<dbReference type="InterPro" id="IPR009057">
    <property type="entry name" value="Homeodomain-like_sf"/>
</dbReference>
<dbReference type="Pfam" id="PF01527">
    <property type="entry name" value="HTH_Tnp_1"/>
    <property type="match status" value="1"/>
</dbReference>
<name>A0ABU0F9J7_9HYPH</name>
<evidence type="ECO:0000256" key="1">
    <source>
        <dbReference type="SAM" id="MobiDB-lite"/>
    </source>
</evidence>
<reference evidence="2 3" key="1">
    <citation type="submission" date="2023-07" db="EMBL/GenBank/DDBJ databases">
        <title>Genomic Encyclopedia of Type Strains, Phase IV (KMG-IV): sequencing the most valuable type-strain genomes for metagenomic binning, comparative biology and taxonomic classification.</title>
        <authorList>
            <person name="Goeker M."/>
        </authorList>
    </citation>
    <scope>NUCLEOTIDE SEQUENCE [LARGE SCALE GENOMIC DNA]</scope>
    <source>
        <strain evidence="2 3">DSM 5896</strain>
    </source>
</reference>
<evidence type="ECO:0000313" key="2">
    <source>
        <dbReference type="EMBL" id="MDQ0391096.1"/>
    </source>
</evidence>